<dbReference type="SUPFAM" id="SSF50685">
    <property type="entry name" value="Barwin-like endoglucanases"/>
    <property type="match status" value="1"/>
</dbReference>
<dbReference type="InterPro" id="IPR051477">
    <property type="entry name" value="Expansin_CellWall"/>
</dbReference>
<feature type="region of interest" description="Disordered" evidence="2">
    <location>
        <begin position="84"/>
        <end position="169"/>
    </location>
</feature>
<dbReference type="Proteomes" id="UP000620124">
    <property type="component" value="Unassembled WGS sequence"/>
</dbReference>
<name>A0A8H6U1J0_9AGAR</name>
<dbReference type="OrthoDB" id="406505at2759"/>
<dbReference type="EMBL" id="JACAZI010000041">
    <property type="protein sequence ID" value="KAF7326651.1"/>
    <property type="molecule type" value="Genomic_DNA"/>
</dbReference>
<dbReference type="InterPro" id="IPR036908">
    <property type="entry name" value="RlpA-like_sf"/>
</dbReference>
<evidence type="ECO:0000256" key="2">
    <source>
        <dbReference type="SAM" id="MobiDB-lite"/>
    </source>
</evidence>
<dbReference type="Pfam" id="PF03330">
    <property type="entry name" value="DPBB_1"/>
    <property type="match status" value="1"/>
</dbReference>
<evidence type="ECO:0000313" key="5">
    <source>
        <dbReference type="Proteomes" id="UP000620124"/>
    </source>
</evidence>
<evidence type="ECO:0000259" key="3">
    <source>
        <dbReference type="Pfam" id="PF03330"/>
    </source>
</evidence>
<dbReference type="InterPro" id="IPR009009">
    <property type="entry name" value="RlpA-like_DPBB"/>
</dbReference>
<evidence type="ECO:0000256" key="1">
    <source>
        <dbReference type="ARBA" id="ARBA00022729"/>
    </source>
</evidence>
<dbReference type="PANTHER" id="PTHR31836">
    <property type="match status" value="1"/>
</dbReference>
<accession>A0A8H6U1J0</accession>
<feature type="compositionally biased region" description="Polar residues" evidence="2">
    <location>
        <begin position="155"/>
        <end position="169"/>
    </location>
</feature>
<dbReference type="AlphaFoldDB" id="A0A8H6U1J0"/>
<sequence length="346" mass="36415">MGARVFVLSYILAFSLHFANTFPFRPLLFGAPLPLLPFITMLFRLPTSALLLALAVLTEASSHGHGAHLTSLRRHQLNHFEPRLGSAAPKSALNRRRSCRPPGSSISSTQTASTTKASTAPSKATSAPPSSGGDESGGSVAAGDFKPVKPADWPTATQAGAAPTSNVASASDPYLKELSKAYDNSGNHFFTDTHTGDMTYYGQGLGACGDVYDDNSFTAAVSHLMFDNWPGASYAQNRNPICGAFVPGRKAINNAGEMVSVIQSSISGYAEIGGDGLINCVGTPDAQCHIPLTATVTHGDKSIQVKIVDRCAACLEHDIDLTPAAFAALADQGLGRTSVTWKFDKW</sequence>
<gene>
    <name evidence="4" type="ORF">MVEN_02602200</name>
</gene>
<dbReference type="Gene3D" id="2.40.40.10">
    <property type="entry name" value="RlpA-like domain"/>
    <property type="match status" value="2"/>
</dbReference>
<dbReference type="PANTHER" id="PTHR31836:SF28">
    <property type="entry name" value="SRCR DOMAIN-CONTAINING PROTEIN-RELATED"/>
    <property type="match status" value="1"/>
</dbReference>
<evidence type="ECO:0000313" key="4">
    <source>
        <dbReference type="EMBL" id="KAF7326651.1"/>
    </source>
</evidence>
<protein>
    <submittedName>
        <fullName evidence="4">DPBB-1 domain-containing protein</fullName>
    </submittedName>
</protein>
<feature type="compositionally biased region" description="Low complexity" evidence="2">
    <location>
        <begin position="104"/>
        <end position="144"/>
    </location>
</feature>
<comment type="caution">
    <text evidence="4">The sequence shown here is derived from an EMBL/GenBank/DDBJ whole genome shotgun (WGS) entry which is preliminary data.</text>
</comment>
<proteinExistence type="predicted"/>
<feature type="domain" description="RlpA-like protein double-psi beta-barrel" evidence="3">
    <location>
        <begin position="280"/>
        <end position="340"/>
    </location>
</feature>
<keyword evidence="1" id="KW-0732">Signal</keyword>
<reference evidence="4" key="1">
    <citation type="submission" date="2020-05" db="EMBL/GenBank/DDBJ databases">
        <title>Mycena genomes resolve the evolution of fungal bioluminescence.</title>
        <authorList>
            <person name="Tsai I.J."/>
        </authorList>
    </citation>
    <scope>NUCLEOTIDE SEQUENCE</scope>
    <source>
        <strain evidence="4">CCC161011</strain>
    </source>
</reference>
<organism evidence="4 5">
    <name type="scientific">Mycena venus</name>
    <dbReference type="NCBI Taxonomy" id="2733690"/>
    <lineage>
        <taxon>Eukaryota</taxon>
        <taxon>Fungi</taxon>
        <taxon>Dikarya</taxon>
        <taxon>Basidiomycota</taxon>
        <taxon>Agaricomycotina</taxon>
        <taxon>Agaricomycetes</taxon>
        <taxon>Agaricomycetidae</taxon>
        <taxon>Agaricales</taxon>
        <taxon>Marasmiineae</taxon>
        <taxon>Mycenaceae</taxon>
        <taxon>Mycena</taxon>
    </lineage>
</organism>
<dbReference type="CDD" id="cd22191">
    <property type="entry name" value="DPBB_RlpA_EXP_N-like"/>
    <property type="match status" value="1"/>
</dbReference>
<keyword evidence="5" id="KW-1185">Reference proteome</keyword>